<feature type="region of interest" description="Disordered" evidence="3">
    <location>
        <begin position="601"/>
        <end position="652"/>
    </location>
</feature>
<dbReference type="SMART" id="SM00558">
    <property type="entry name" value="JmjC"/>
    <property type="match status" value="1"/>
</dbReference>
<comment type="caution">
    <text evidence="6">The sequence shown here is derived from an EMBL/GenBank/DDBJ whole genome shotgun (WGS) entry which is preliminary data.</text>
</comment>
<dbReference type="InterPro" id="IPR003349">
    <property type="entry name" value="JmjN"/>
</dbReference>
<feature type="compositionally biased region" description="Basic and acidic residues" evidence="3">
    <location>
        <begin position="428"/>
        <end position="441"/>
    </location>
</feature>
<dbReference type="Proteomes" id="UP000232323">
    <property type="component" value="Unassembled WGS sequence"/>
</dbReference>
<dbReference type="PANTHER" id="PTHR10694:SF33">
    <property type="entry name" value="LYSINE-SPECIFIC DEMETHYLASE 5"/>
    <property type="match status" value="1"/>
</dbReference>
<feature type="region of interest" description="Disordered" evidence="3">
    <location>
        <begin position="425"/>
        <end position="481"/>
    </location>
</feature>
<reference evidence="6 7" key="1">
    <citation type="submission" date="2017-08" db="EMBL/GenBank/DDBJ databases">
        <title>Acidophilic green algal genome provides insights into adaptation to an acidic environment.</title>
        <authorList>
            <person name="Hirooka S."/>
            <person name="Hirose Y."/>
            <person name="Kanesaki Y."/>
            <person name="Higuchi S."/>
            <person name="Fujiwara T."/>
            <person name="Onuma R."/>
            <person name="Era A."/>
            <person name="Ohbayashi R."/>
            <person name="Uzuka A."/>
            <person name="Nozaki H."/>
            <person name="Yoshikawa H."/>
            <person name="Miyagishima S.Y."/>
        </authorList>
    </citation>
    <scope>NUCLEOTIDE SEQUENCE [LARGE SCALE GENOMIC DNA]</scope>
    <source>
        <strain evidence="6 7">NIES-2499</strain>
    </source>
</reference>
<name>A0A250X304_9CHLO</name>
<dbReference type="PANTHER" id="PTHR10694">
    <property type="entry name" value="LYSINE-SPECIFIC DEMETHYLASE"/>
    <property type="match status" value="1"/>
</dbReference>
<accession>A0A250X304</accession>
<keyword evidence="1" id="KW-0479">Metal-binding</keyword>
<dbReference type="SUPFAM" id="SSF51197">
    <property type="entry name" value="Clavaminate synthase-like"/>
    <property type="match status" value="1"/>
</dbReference>
<feature type="region of interest" description="Disordered" evidence="3">
    <location>
        <begin position="60"/>
        <end position="94"/>
    </location>
</feature>
<gene>
    <name evidence="6" type="ORF">CEUSTIGMA_g4907.t1</name>
</gene>
<evidence type="ECO:0008006" key="8">
    <source>
        <dbReference type="Google" id="ProtNLM"/>
    </source>
</evidence>
<feature type="region of interest" description="Disordered" evidence="3">
    <location>
        <begin position="1"/>
        <end position="33"/>
    </location>
</feature>
<dbReference type="Pfam" id="PF02373">
    <property type="entry name" value="JmjC"/>
    <property type="match status" value="1"/>
</dbReference>
<feature type="domain" description="JmjN" evidence="4">
    <location>
        <begin position="144"/>
        <end position="185"/>
    </location>
</feature>
<evidence type="ECO:0000313" key="6">
    <source>
        <dbReference type="EMBL" id="GAX77463.1"/>
    </source>
</evidence>
<feature type="compositionally biased region" description="Basic and acidic residues" evidence="3">
    <location>
        <begin position="1"/>
        <end position="25"/>
    </location>
</feature>
<feature type="domain" description="JmjC" evidence="5">
    <location>
        <begin position="722"/>
        <end position="890"/>
    </location>
</feature>
<feature type="compositionally biased region" description="Polar residues" evidence="3">
    <location>
        <begin position="619"/>
        <end position="629"/>
    </location>
</feature>
<protein>
    <recommendedName>
        <fullName evidence="8">JmjC domain-containing protein</fullName>
    </recommendedName>
</protein>
<dbReference type="GO" id="GO:0046872">
    <property type="term" value="F:metal ion binding"/>
    <property type="evidence" value="ECO:0007669"/>
    <property type="project" value="UniProtKB-KW"/>
</dbReference>
<dbReference type="GO" id="GO:0010468">
    <property type="term" value="P:regulation of gene expression"/>
    <property type="evidence" value="ECO:0007669"/>
    <property type="project" value="TreeGrafter"/>
</dbReference>
<evidence type="ECO:0000259" key="5">
    <source>
        <dbReference type="PROSITE" id="PS51184"/>
    </source>
</evidence>
<feature type="region of interest" description="Disordered" evidence="3">
    <location>
        <begin position="1337"/>
        <end position="1386"/>
    </location>
</feature>
<proteinExistence type="predicted"/>
<evidence type="ECO:0000313" key="7">
    <source>
        <dbReference type="Proteomes" id="UP000232323"/>
    </source>
</evidence>
<keyword evidence="2" id="KW-0408">Iron</keyword>
<feature type="compositionally biased region" description="Basic and acidic residues" evidence="3">
    <location>
        <begin position="605"/>
        <end position="618"/>
    </location>
</feature>
<dbReference type="Gene3D" id="2.60.120.650">
    <property type="entry name" value="Cupin"/>
    <property type="match status" value="2"/>
</dbReference>
<dbReference type="GO" id="GO:0141052">
    <property type="term" value="F:histone H3 demethylase activity"/>
    <property type="evidence" value="ECO:0007669"/>
    <property type="project" value="UniProtKB-ARBA"/>
</dbReference>
<dbReference type="InterPro" id="IPR004198">
    <property type="entry name" value="Znf_C5HC2"/>
</dbReference>
<dbReference type="Pfam" id="PF02928">
    <property type="entry name" value="zf-C5HC2"/>
    <property type="match status" value="1"/>
</dbReference>
<dbReference type="SMART" id="SM00545">
    <property type="entry name" value="JmjN"/>
    <property type="match status" value="1"/>
</dbReference>
<dbReference type="InterPro" id="IPR003347">
    <property type="entry name" value="JmjC_dom"/>
</dbReference>
<evidence type="ECO:0000256" key="2">
    <source>
        <dbReference type="ARBA" id="ARBA00023004"/>
    </source>
</evidence>
<dbReference type="EMBL" id="BEGY01000025">
    <property type="protein sequence ID" value="GAX77463.1"/>
    <property type="molecule type" value="Genomic_DNA"/>
</dbReference>
<dbReference type="OrthoDB" id="1678912at2759"/>
<feature type="compositionally biased region" description="Basic residues" evidence="3">
    <location>
        <begin position="631"/>
        <end position="641"/>
    </location>
</feature>
<organism evidence="6 7">
    <name type="scientific">Chlamydomonas eustigma</name>
    <dbReference type="NCBI Taxonomy" id="1157962"/>
    <lineage>
        <taxon>Eukaryota</taxon>
        <taxon>Viridiplantae</taxon>
        <taxon>Chlorophyta</taxon>
        <taxon>core chlorophytes</taxon>
        <taxon>Chlorophyceae</taxon>
        <taxon>CS clade</taxon>
        <taxon>Chlamydomonadales</taxon>
        <taxon>Chlamydomonadaceae</taxon>
        <taxon>Chlamydomonas</taxon>
    </lineage>
</organism>
<evidence type="ECO:0000256" key="3">
    <source>
        <dbReference type="SAM" id="MobiDB-lite"/>
    </source>
</evidence>
<evidence type="ECO:0000256" key="1">
    <source>
        <dbReference type="ARBA" id="ARBA00022723"/>
    </source>
</evidence>
<feature type="region of interest" description="Disordered" evidence="3">
    <location>
        <begin position="1299"/>
        <end position="1318"/>
    </location>
</feature>
<dbReference type="GO" id="GO:0005634">
    <property type="term" value="C:nucleus"/>
    <property type="evidence" value="ECO:0007669"/>
    <property type="project" value="TreeGrafter"/>
</dbReference>
<dbReference type="PROSITE" id="PS51183">
    <property type="entry name" value="JMJN"/>
    <property type="match status" value="1"/>
</dbReference>
<dbReference type="STRING" id="1157962.A0A250X304"/>
<keyword evidence="7" id="KW-1185">Reference proteome</keyword>
<feature type="compositionally biased region" description="Acidic residues" evidence="3">
    <location>
        <begin position="442"/>
        <end position="452"/>
    </location>
</feature>
<feature type="compositionally biased region" description="Basic and acidic residues" evidence="3">
    <location>
        <begin position="65"/>
        <end position="74"/>
    </location>
</feature>
<feature type="compositionally biased region" description="Basic and acidic residues" evidence="3">
    <location>
        <begin position="642"/>
        <end position="652"/>
    </location>
</feature>
<dbReference type="Pfam" id="PF02375">
    <property type="entry name" value="JmjN"/>
    <property type="match status" value="1"/>
</dbReference>
<dbReference type="GO" id="GO:0000785">
    <property type="term" value="C:chromatin"/>
    <property type="evidence" value="ECO:0007669"/>
    <property type="project" value="TreeGrafter"/>
</dbReference>
<sequence>MKDHDGKLSVENRTTDTSSHPEQRKSRPSRLNAGALISKLIQEENKSMKVFKKEAVEELIQQGVRIDRKREKSSSTKASRTPQPPKAQHVPEEAEEEVDQMLGCPKCKFSKGGCEFCKRSPMVTRPVARWDKAEGHPQHDIPSAKTVYPTHEEFRDPISYIQSLRALGEEAGIVCVVPPEGWRPPFALHPAKGDTCGGDIDKNVLRFQVRKQYTSHLCMRGASSSFQTESRASRMGGDGLQCPMGGGGRMSSVVGGRMGCTGKHSGSKQYVETRDLKDAEEGVQTQDEQIVHDLKLPETAAQHSDCEEGIRTATEITKGVHEAENSRAGNKQDSYRRQLGALSKAGEEARTGIPHVAQVDDKWKAPAVKPGDPTLKTLIHNQEHDLPAVTEGKLGCRAYLQPHPLLDLGLSKGAELADASLQLGTRSSKREQGRKYSRWGDDEYEEAEEETDGLSKDEEAGDLSGGAFNQPASVQSYRKRPPKGVVFRDEDNLKAMGKADELIPKHGAGEGDELAGEFGHGLFERRHTLQSFMAYAEWSKALHFSATPSGEAAPAGRGSWVPANWMEAPWLLPGRMHNEKFHDNVGATSITGSCIALTPGQEGEAVGKERESEGERVRAQSTGISSTKHPATGRRVTRHQKQISERIEEESKGPSIGELEAEFWRIVETASSGKRVETLYGSDLDSGRHGSGFPLPYWKGQQAVDRMNISGAPKKVREQYNAYRRHPWNINCLTRSKDSVLRYVKCNELVTGVMMPWLYVGSCMSAFCWHVEDHALYSINYLHMGAPKVWYGVPSTAAEAFDEAMKDALPHLFKEDPLLLHRLVTMISPNELKARGVPVYRLVHQPGSFVITFPNAYHAGFNTGFNCAEAVNFAPPEWLPYGSDVVRKYRSQGKALTLSHDQLLLTLVSASSRVAATRRKVTEASNASVDIAGIHASSPHDSMERIAGIHASSPHKSMERIAGIHASSPHDSMERIAGTHASSPHESMERIAGTRDCEEGALPRHQEMNPNEAVGCPDAAGSMAEAAERLEGSSGHDVMDARNSRSACQGDEGACPQRSTSIGYQVDEVWMTKWDDGVSLKDVPESAVLWAVGELSVRLAEEETRRKKAVEFGVLKETAMSNSEQCELDEQGVHVDTADCDCEVCKCDLYMSAVVSDKAPGRCVCPEHVTALSAEPANCKLLYRQTLEELKELIEHTQGLFPEAQKYIRTAHDRQNMQPSVVAKKLGPIKTPGAVTIGTADACTTVGTAAQKRRRNQELNEQEISCPERDSVWGKRAVKRIEDEMEDCFPCQVLRVETSQSPSLKKKHSSKHSANPSANMAAPVKLDQMETELLSNALGHPGAPSLGHELNDGPDTVVGTTSAPNERSDKRIKRVSVNHEDQKEEEEGWDQKKPCWVGKVSATSEEAARDPVVLSCTPADGATVLQERSAELGATQKVSCSTSPSKPSLTSLVSQVPRVAAKRSVRGASLSASIAAAVSMAGCSATPTLEECPVSDMVHQSHLVTDYAVSDMVHQSHLVTDYADSCIADSCTKSGFELGSTTVTPFELGSTTVTPFELGSTTVTPSMPEVVSSNPTGVLSVVAAGNTVADGNTVTSSQEGAVSHAFTEQQAGCSTEASAHVVIRKSEDSQFGSAALGSW</sequence>
<evidence type="ECO:0000259" key="4">
    <source>
        <dbReference type="PROSITE" id="PS51183"/>
    </source>
</evidence>
<dbReference type="PROSITE" id="PS51184">
    <property type="entry name" value="JMJC"/>
    <property type="match status" value="1"/>
</dbReference>